<feature type="transmembrane region" description="Helical" evidence="1">
    <location>
        <begin position="6"/>
        <end position="29"/>
    </location>
</feature>
<dbReference type="EMBL" id="KJ650081">
    <property type="protein sequence ID" value="AID54942.1"/>
    <property type="molecule type" value="Genomic_DNA"/>
</dbReference>
<evidence type="ECO:0000313" key="2">
    <source>
        <dbReference type="EMBL" id="AID54942.1"/>
    </source>
</evidence>
<dbReference type="CTD" id="4509"/>
<dbReference type="GeneID" id="19908973"/>
<keyword evidence="1" id="KW-0472">Membrane</keyword>
<dbReference type="RefSeq" id="YP_009048851.1">
    <property type="nucleotide sequence ID" value="NC_024577.1"/>
</dbReference>
<keyword evidence="1" id="KW-0812">Transmembrane</keyword>
<accession>A0A068F115</accession>
<proteinExistence type="predicted"/>
<geneLocation type="mitochondrion" evidence="2"/>
<keyword evidence="2" id="KW-0496">Mitochondrion</keyword>
<name>A0A068F115_9HEMI</name>
<reference evidence="2" key="1">
    <citation type="journal article" date="2014" name="Mitochondrial DNA">
        <title>The complete mitochondrial genome of Poratrioza sinica (Insecta: Hemiptera: Psyllidae).</title>
        <authorList>
            <person name="Zhang Q.L."/>
            <person name="Guo Z.L."/>
            <person name="Yuan M.L."/>
        </authorList>
    </citation>
    <scope>NUCLEOTIDE SEQUENCE</scope>
</reference>
<protein>
    <submittedName>
        <fullName evidence="2">ATP synthase F0 subunit 8</fullName>
    </submittedName>
</protein>
<sequence length="50" mass="5828">MPQMSPLPWTLLCILTLVSLISISSIIYFSTQQSTYHSILNMKHKLSFKW</sequence>
<dbReference type="AlphaFoldDB" id="A0A068F115"/>
<reference evidence="2" key="2">
    <citation type="submission" date="2014-04" db="EMBL/GenBank/DDBJ databases">
        <authorList>
            <person name="Yuan M.-L."/>
            <person name="Zhang Q.-L."/>
        </authorList>
    </citation>
    <scope>NUCLEOTIDE SEQUENCE</scope>
</reference>
<keyword evidence="1" id="KW-1133">Transmembrane helix</keyword>
<evidence type="ECO:0000256" key="1">
    <source>
        <dbReference type="SAM" id="Phobius"/>
    </source>
</evidence>
<organism evidence="2">
    <name type="scientific">Paratrioza sinica</name>
    <dbReference type="NCBI Taxonomy" id="1511640"/>
    <lineage>
        <taxon>Eukaryota</taxon>
        <taxon>Metazoa</taxon>
        <taxon>Ecdysozoa</taxon>
        <taxon>Arthropoda</taxon>
        <taxon>Hexapoda</taxon>
        <taxon>Insecta</taxon>
        <taxon>Pterygota</taxon>
        <taxon>Neoptera</taxon>
        <taxon>Paraneoptera</taxon>
        <taxon>Hemiptera</taxon>
        <taxon>Sternorrhyncha</taxon>
        <taxon>Psylloidea</taxon>
        <taxon>Triozidae</taxon>
        <taxon>Paratrioza</taxon>
    </lineage>
</organism>
<gene>
    <name evidence="2" type="primary">atp8</name>
</gene>